<dbReference type="RefSeq" id="WP_021234831.1">
    <property type="nucleotide sequence ID" value="NZ_ATHL01000094.1"/>
</dbReference>
<organism evidence="1 2">
    <name type="scientific">Novosphingobium lindaniclasticum LE124</name>
    <dbReference type="NCBI Taxonomy" id="1096930"/>
    <lineage>
        <taxon>Bacteria</taxon>
        <taxon>Pseudomonadati</taxon>
        <taxon>Pseudomonadota</taxon>
        <taxon>Alphaproteobacteria</taxon>
        <taxon>Sphingomonadales</taxon>
        <taxon>Sphingomonadaceae</taxon>
        <taxon>Novosphingobium</taxon>
    </lineage>
</organism>
<dbReference type="Proteomes" id="UP000015527">
    <property type="component" value="Unassembled WGS sequence"/>
</dbReference>
<proteinExistence type="predicted"/>
<gene>
    <name evidence="1" type="ORF">L284_15050</name>
</gene>
<dbReference type="EMBL" id="ATHL01000094">
    <property type="protein sequence ID" value="EQB12689.1"/>
    <property type="molecule type" value="Genomic_DNA"/>
</dbReference>
<sequence length="100" mass="10725">MLILNDEQGNTLLDLSTKLVKIIGSLSIGGAGSPQSGTLVNPWFSLGRPFALPIKGNGWFAPQGGDISVSISGNVLTWRFPYAASADWQRPETTILYGIY</sequence>
<accession>T0ISN4</accession>
<evidence type="ECO:0000313" key="2">
    <source>
        <dbReference type="Proteomes" id="UP000015527"/>
    </source>
</evidence>
<reference evidence="1 2" key="1">
    <citation type="journal article" date="2013" name="Genome Announc.">
        <title>Genome Sequence of Novosphingobium lindaniclasticum LE124T, Isolated from a Hexachlorocyclohexane Dumpsite.</title>
        <authorList>
            <person name="Saxena A."/>
            <person name="Nayyar N."/>
            <person name="Sangwan N."/>
            <person name="Kumari R."/>
            <person name="Khurana J.P."/>
            <person name="Lal R."/>
        </authorList>
    </citation>
    <scope>NUCLEOTIDE SEQUENCE [LARGE SCALE GENOMIC DNA]</scope>
    <source>
        <strain evidence="1 2">LE124</strain>
    </source>
</reference>
<dbReference type="PATRIC" id="fig|1096930.3.peg.2993"/>
<keyword evidence="2" id="KW-1185">Reference proteome</keyword>
<dbReference type="AlphaFoldDB" id="T0ISN4"/>
<comment type="caution">
    <text evidence="1">The sequence shown here is derived from an EMBL/GenBank/DDBJ whole genome shotgun (WGS) entry which is preliminary data.</text>
</comment>
<evidence type="ECO:0000313" key="1">
    <source>
        <dbReference type="EMBL" id="EQB12689.1"/>
    </source>
</evidence>
<name>T0ISN4_9SPHN</name>
<protein>
    <submittedName>
        <fullName evidence="1">Uncharacterized protein</fullName>
    </submittedName>
</protein>